<gene>
    <name evidence="4" type="ORF">ACFSFY_14635</name>
</gene>
<feature type="signal peptide" evidence="2">
    <location>
        <begin position="1"/>
        <end position="23"/>
    </location>
</feature>
<dbReference type="EMBL" id="JBHUGI010000034">
    <property type="protein sequence ID" value="MFD1929276.1"/>
    <property type="molecule type" value="Genomic_DNA"/>
</dbReference>
<proteinExistence type="predicted"/>
<dbReference type="PANTHER" id="PTHR30290:SF38">
    <property type="entry name" value="D,D-DIPEPTIDE-BINDING PERIPLASMIC PROTEIN DDPA-RELATED"/>
    <property type="match status" value="1"/>
</dbReference>
<dbReference type="PIRSF" id="PIRSF002741">
    <property type="entry name" value="MppA"/>
    <property type="match status" value="1"/>
</dbReference>
<accession>A0ABW4SKV5</accession>
<dbReference type="RefSeq" id="WP_381539278.1">
    <property type="nucleotide sequence ID" value="NZ_JBHUGI010000034.1"/>
</dbReference>
<dbReference type="Gene3D" id="3.40.190.10">
    <property type="entry name" value="Periplasmic binding protein-like II"/>
    <property type="match status" value="1"/>
</dbReference>
<evidence type="ECO:0000259" key="3">
    <source>
        <dbReference type="Pfam" id="PF00496"/>
    </source>
</evidence>
<keyword evidence="1 2" id="KW-0732">Signal</keyword>
<dbReference type="InterPro" id="IPR039424">
    <property type="entry name" value="SBP_5"/>
</dbReference>
<dbReference type="PANTHER" id="PTHR30290">
    <property type="entry name" value="PERIPLASMIC BINDING COMPONENT OF ABC TRANSPORTER"/>
    <property type="match status" value="1"/>
</dbReference>
<evidence type="ECO:0000256" key="2">
    <source>
        <dbReference type="SAM" id="SignalP"/>
    </source>
</evidence>
<protein>
    <submittedName>
        <fullName evidence="4">ABC transporter substrate-binding protein</fullName>
    </submittedName>
</protein>
<dbReference type="PROSITE" id="PS51257">
    <property type="entry name" value="PROKAR_LIPOPROTEIN"/>
    <property type="match status" value="1"/>
</dbReference>
<dbReference type="Gene3D" id="3.10.105.10">
    <property type="entry name" value="Dipeptide-binding Protein, Domain 3"/>
    <property type="match status" value="1"/>
</dbReference>
<organism evidence="4 5">
    <name type="scientific">Sporosarcina siberiensis</name>
    <dbReference type="NCBI Taxonomy" id="1365606"/>
    <lineage>
        <taxon>Bacteria</taxon>
        <taxon>Bacillati</taxon>
        <taxon>Bacillota</taxon>
        <taxon>Bacilli</taxon>
        <taxon>Bacillales</taxon>
        <taxon>Caryophanaceae</taxon>
        <taxon>Sporosarcina</taxon>
    </lineage>
</organism>
<dbReference type="InterPro" id="IPR000914">
    <property type="entry name" value="SBP_5_dom"/>
</dbReference>
<dbReference type="Proteomes" id="UP001597218">
    <property type="component" value="Unassembled WGS sequence"/>
</dbReference>
<dbReference type="CDD" id="cd08502">
    <property type="entry name" value="PBP2_NikA_DppA_OppA_like_16"/>
    <property type="match status" value="1"/>
</dbReference>
<comment type="caution">
    <text evidence="4">The sequence shown here is derived from an EMBL/GenBank/DDBJ whole genome shotgun (WGS) entry which is preliminary data.</text>
</comment>
<evidence type="ECO:0000313" key="5">
    <source>
        <dbReference type="Proteomes" id="UP001597218"/>
    </source>
</evidence>
<sequence>MKFIKTKLIFTVLLAVMLTGCNSETTDDPGKDETSNKQDTLNVALVTQPPTLDQPTTTATVARDTARLMFETLLTTDSEYKAVPMLAESVDTSEDNKTYTFHLRKAVKFHNGDEMKAKDVVASMNRWMEKSSITGAIFEGATFEEQDEYTVVLQLMKPSPLTLDTMASAKMAAAIMPKDVVEAATEDGVGEYIGTGPFKFVEWKQDQYIKFTKFDDYVPVEANADGLAGNKEALVKDIFFYIVSDASTRLNGLKTGEYDFAYTIPFDNYEQLQNEEDLYPVFDTYGEMLLIYNENEGLSSKLEMRQAINAALDIDKIMMTSFANKDLYWLQSGYMTDKVSNWASNEGSEFYNQKDPEKAKKLLVEAGYNNEEYRIMTTRDYPQFYNAAVVMQEQLNAIGVNVKLELYDWPTLLDKQNNAGAWDVVITGSSTVTTPSQLVSLSPSFAGGMHDPKMTELLHSLETSDNHEDAKKIWDELQGYAWEKHMPITILGGYNNLYGASNKVEGITTLSGPIYWNTSVSE</sequence>
<name>A0ABW4SKV5_9BACL</name>
<feature type="chain" id="PRO_5045143669" evidence="2">
    <location>
        <begin position="24"/>
        <end position="522"/>
    </location>
</feature>
<dbReference type="Pfam" id="PF00496">
    <property type="entry name" value="SBP_bac_5"/>
    <property type="match status" value="1"/>
</dbReference>
<evidence type="ECO:0000313" key="4">
    <source>
        <dbReference type="EMBL" id="MFD1929276.1"/>
    </source>
</evidence>
<feature type="domain" description="Solute-binding protein family 5" evidence="3">
    <location>
        <begin position="82"/>
        <end position="436"/>
    </location>
</feature>
<reference evidence="5" key="1">
    <citation type="journal article" date="2019" name="Int. J. Syst. Evol. Microbiol.">
        <title>The Global Catalogue of Microorganisms (GCM) 10K type strain sequencing project: providing services to taxonomists for standard genome sequencing and annotation.</title>
        <authorList>
            <consortium name="The Broad Institute Genomics Platform"/>
            <consortium name="The Broad Institute Genome Sequencing Center for Infectious Disease"/>
            <person name="Wu L."/>
            <person name="Ma J."/>
        </authorList>
    </citation>
    <scope>NUCLEOTIDE SEQUENCE [LARGE SCALE GENOMIC DNA]</scope>
    <source>
        <strain evidence="5">CGMCC 4.7177</strain>
    </source>
</reference>
<evidence type="ECO:0000256" key="1">
    <source>
        <dbReference type="ARBA" id="ARBA00022729"/>
    </source>
</evidence>
<dbReference type="SUPFAM" id="SSF53850">
    <property type="entry name" value="Periplasmic binding protein-like II"/>
    <property type="match status" value="1"/>
</dbReference>
<dbReference type="InterPro" id="IPR030678">
    <property type="entry name" value="Peptide/Ni-bd"/>
</dbReference>
<keyword evidence="5" id="KW-1185">Reference proteome</keyword>